<feature type="signal peptide" evidence="1">
    <location>
        <begin position="1"/>
        <end position="17"/>
    </location>
</feature>
<name>A0A913X8Y7_EXADI</name>
<dbReference type="Proteomes" id="UP000887567">
    <property type="component" value="Unplaced"/>
</dbReference>
<organism evidence="3 4">
    <name type="scientific">Exaiptasia diaphana</name>
    <name type="common">Tropical sea anemone</name>
    <name type="synonym">Aiptasia pulchella</name>
    <dbReference type="NCBI Taxonomy" id="2652724"/>
    <lineage>
        <taxon>Eukaryota</taxon>
        <taxon>Metazoa</taxon>
        <taxon>Cnidaria</taxon>
        <taxon>Anthozoa</taxon>
        <taxon>Hexacorallia</taxon>
        <taxon>Actiniaria</taxon>
        <taxon>Aiptasiidae</taxon>
        <taxon>Exaiptasia</taxon>
    </lineage>
</organism>
<evidence type="ECO:0000313" key="3">
    <source>
        <dbReference type="EnsemblMetazoa" id="XP_020900876.1"/>
    </source>
</evidence>
<accession>A0A913X8Y7</accession>
<keyword evidence="1" id="KW-0732">Signal</keyword>
<proteinExistence type="predicted"/>
<evidence type="ECO:0000256" key="1">
    <source>
        <dbReference type="SAM" id="SignalP"/>
    </source>
</evidence>
<dbReference type="OMA" id="CARNSFC"/>
<dbReference type="AlphaFoldDB" id="A0A913X8Y7"/>
<sequence>MLYSVFVVISLVMEAVSLHCHRSTVYNGIPCTRDGELVSKEECSSFAPACCSFSVGHIHCFINKNHNGNTDDDPCLHKSRLNSIMPMPPNDRAAYGHVLRTYRVISLLQCLDFCARNSFCSAFNYETKTEKPKKRRCELLSRMDGDRTRVNFTYQLMDHERFRNKLMDRSCGGSTRD</sequence>
<dbReference type="KEGG" id="epa:110239501"/>
<dbReference type="Pfam" id="PF00024">
    <property type="entry name" value="PAN_1"/>
    <property type="match status" value="1"/>
</dbReference>
<reference evidence="3" key="1">
    <citation type="submission" date="2022-11" db="UniProtKB">
        <authorList>
            <consortium name="EnsemblMetazoa"/>
        </authorList>
    </citation>
    <scope>IDENTIFICATION</scope>
</reference>
<keyword evidence="4" id="KW-1185">Reference proteome</keyword>
<dbReference type="InterPro" id="IPR003609">
    <property type="entry name" value="Pan_app"/>
</dbReference>
<dbReference type="EnsemblMetazoa" id="XM_021045217.2">
    <property type="protein sequence ID" value="XP_020900876.1"/>
    <property type="gene ID" value="LOC110239501"/>
</dbReference>
<dbReference type="RefSeq" id="XP_020900876.1">
    <property type="nucleotide sequence ID" value="XM_021045217.2"/>
</dbReference>
<dbReference type="Gene3D" id="3.50.4.10">
    <property type="entry name" value="Hepatocyte Growth Factor"/>
    <property type="match status" value="1"/>
</dbReference>
<feature type="domain" description="Apple" evidence="2">
    <location>
        <begin position="75"/>
        <end position="171"/>
    </location>
</feature>
<protein>
    <recommendedName>
        <fullName evidence="2">Apple domain-containing protein</fullName>
    </recommendedName>
</protein>
<feature type="chain" id="PRO_5037966521" description="Apple domain-containing protein" evidence="1">
    <location>
        <begin position="18"/>
        <end position="177"/>
    </location>
</feature>
<evidence type="ECO:0000259" key="2">
    <source>
        <dbReference type="PROSITE" id="PS50948"/>
    </source>
</evidence>
<dbReference type="GeneID" id="110239501"/>
<dbReference type="PROSITE" id="PS50948">
    <property type="entry name" value="PAN"/>
    <property type="match status" value="1"/>
</dbReference>
<dbReference type="SUPFAM" id="SSF57414">
    <property type="entry name" value="Hairpin loop containing domain-like"/>
    <property type="match status" value="1"/>
</dbReference>
<evidence type="ECO:0000313" key="4">
    <source>
        <dbReference type="Proteomes" id="UP000887567"/>
    </source>
</evidence>